<evidence type="ECO:0000313" key="11">
    <source>
        <dbReference type="EMBL" id="GLH67548.1"/>
    </source>
</evidence>
<keyword evidence="4" id="KW-0547">Nucleotide-binding</keyword>
<dbReference type="PANTHER" id="PTHR43514">
    <property type="entry name" value="ABC TRANSPORTER I FAMILY MEMBER 10"/>
    <property type="match status" value="1"/>
</dbReference>
<keyword evidence="12" id="KW-1185">Reference proteome</keyword>
<evidence type="ECO:0000256" key="5">
    <source>
        <dbReference type="ARBA" id="ARBA00022840"/>
    </source>
</evidence>
<keyword evidence="2" id="KW-1003">Cell membrane</keyword>
<dbReference type="Gene3D" id="2.40.50.100">
    <property type="match status" value="1"/>
</dbReference>
<name>A0ABQ5PYV9_9BACT</name>
<feature type="domain" description="Mop" evidence="10">
    <location>
        <begin position="305"/>
        <end position="369"/>
    </location>
</feature>
<gene>
    <name evidence="11" type="ORF">GETHED_19120</name>
</gene>
<dbReference type="InterPro" id="IPR004606">
    <property type="entry name" value="Mop_domain"/>
</dbReference>
<evidence type="ECO:0000313" key="12">
    <source>
        <dbReference type="Proteomes" id="UP001165044"/>
    </source>
</evidence>
<evidence type="ECO:0000256" key="6">
    <source>
        <dbReference type="ARBA" id="ARBA00022967"/>
    </source>
</evidence>
<reference evidence="11" key="1">
    <citation type="journal article" date="2023" name="Antonie Van Leeuwenhoek">
        <title>Mesoterricola silvestris gen. nov., sp. nov., Mesoterricola sediminis sp. nov., Geothrix oryzae sp. nov., Geothrix edaphica sp. nov., Geothrix rubra sp. nov., and Geothrix limicola sp. nov., six novel members of Acidobacteriota isolated from soils.</title>
        <authorList>
            <person name="Itoh H."/>
            <person name="Sugisawa Y."/>
            <person name="Mise K."/>
            <person name="Xu Z."/>
            <person name="Kuniyasu M."/>
            <person name="Ushijima N."/>
            <person name="Kawano K."/>
            <person name="Kobayashi E."/>
            <person name="Shiratori Y."/>
            <person name="Masuda Y."/>
            <person name="Senoo K."/>
        </authorList>
    </citation>
    <scope>NUCLEOTIDE SEQUENCE</scope>
    <source>
        <strain evidence="11">Red802</strain>
    </source>
</reference>
<comment type="caution">
    <text evidence="11">The sequence shown here is derived from an EMBL/GenBank/DDBJ whole genome shotgun (WGS) entry which is preliminary data.</text>
</comment>
<keyword evidence="5 11" id="KW-0067">ATP-binding</keyword>
<dbReference type="InterPro" id="IPR003439">
    <property type="entry name" value="ABC_transporter-like_ATP-bd"/>
</dbReference>
<evidence type="ECO:0000256" key="8">
    <source>
        <dbReference type="PROSITE-ProRule" id="PRU01213"/>
    </source>
</evidence>
<dbReference type="SUPFAM" id="SSF50331">
    <property type="entry name" value="MOP-like"/>
    <property type="match status" value="1"/>
</dbReference>
<evidence type="ECO:0000256" key="3">
    <source>
        <dbReference type="ARBA" id="ARBA00022505"/>
    </source>
</evidence>
<dbReference type="PROSITE" id="PS00211">
    <property type="entry name" value="ABC_TRANSPORTER_1"/>
    <property type="match status" value="1"/>
</dbReference>
<evidence type="ECO:0000256" key="4">
    <source>
        <dbReference type="ARBA" id="ARBA00022741"/>
    </source>
</evidence>
<protein>
    <submittedName>
        <fullName evidence="11">Sulfate ABC transporter ATP-binding protein</fullName>
    </submittedName>
</protein>
<evidence type="ECO:0000256" key="1">
    <source>
        <dbReference type="ARBA" id="ARBA00022448"/>
    </source>
</evidence>
<keyword evidence="3 8" id="KW-0500">Molybdenum</keyword>
<evidence type="ECO:0000256" key="2">
    <source>
        <dbReference type="ARBA" id="ARBA00022475"/>
    </source>
</evidence>
<dbReference type="InterPro" id="IPR027417">
    <property type="entry name" value="P-loop_NTPase"/>
</dbReference>
<sequence length="371" mass="39739">MDAHLISDDPYLQADAERRFPRGATIEARFEIPRPGFSVTVLFGPSGSGKTTALRLLAGLEPADRGVIRVGGAAWSDVERHIHLPPQARDLGFLPQAYSLFPHLSVGANLGYGLASLSPRERAARVDELLALLDLEGLGDRHPGELSGGQQQRVALGRALARKPRLLLLDEPLSALDRPSQLRLRKELRELLRTLDIPTVLVTHDRAEALQLGDRLVVMDQGRVCQSGDIQQVFDRPTDPAVARILGVETVVRGRIESIADGMATVAVGSAQILAADPGSLGWEVFVCIRGEDVAVERGGGPGSGSTARNRLPARITALQPEGSLIRIALDAGFPLESLVTRQACHDLALVEGDPVCAILKAAAVHLIPHD</sequence>
<evidence type="ECO:0000259" key="9">
    <source>
        <dbReference type="PROSITE" id="PS50893"/>
    </source>
</evidence>
<dbReference type="InterPro" id="IPR017871">
    <property type="entry name" value="ABC_transporter-like_CS"/>
</dbReference>
<dbReference type="SUPFAM" id="SSF52540">
    <property type="entry name" value="P-loop containing nucleoside triphosphate hydrolases"/>
    <property type="match status" value="1"/>
</dbReference>
<dbReference type="InterPro" id="IPR005116">
    <property type="entry name" value="Transp-assoc_OB_typ1"/>
</dbReference>
<dbReference type="PROSITE" id="PS51866">
    <property type="entry name" value="MOP"/>
    <property type="match status" value="1"/>
</dbReference>
<dbReference type="PANTHER" id="PTHR43514:SF4">
    <property type="entry name" value="ABC TRANSPORTER I FAMILY MEMBER 10"/>
    <property type="match status" value="1"/>
</dbReference>
<organism evidence="11 12">
    <name type="scientific">Geothrix edaphica</name>
    <dbReference type="NCBI Taxonomy" id="2927976"/>
    <lineage>
        <taxon>Bacteria</taxon>
        <taxon>Pseudomonadati</taxon>
        <taxon>Acidobacteriota</taxon>
        <taxon>Holophagae</taxon>
        <taxon>Holophagales</taxon>
        <taxon>Holophagaceae</taxon>
        <taxon>Geothrix</taxon>
    </lineage>
</organism>
<evidence type="ECO:0000256" key="7">
    <source>
        <dbReference type="ARBA" id="ARBA00023136"/>
    </source>
</evidence>
<dbReference type="Pfam" id="PF00005">
    <property type="entry name" value="ABC_tran"/>
    <property type="match status" value="1"/>
</dbReference>
<keyword evidence="1" id="KW-0813">Transport</keyword>
<dbReference type="Proteomes" id="UP001165044">
    <property type="component" value="Unassembled WGS sequence"/>
</dbReference>
<dbReference type="RefSeq" id="WP_285608775.1">
    <property type="nucleotide sequence ID" value="NZ_BSDC01000002.1"/>
</dbReference>
<dbReference type="PROSITE" id="PS50893">
    <property type="entry name" value="ABC_TRANSPORTER_2"/>
    <property type="match status" value="1"/>
</dbReference>
<dbReference type="EMBL" id="BSDC01000002">
    <property type="protein sequence ID" value="GLH67548.1"/>
    <property type="molecule type" value="Genomic_DNA"/>
</dbReference>
<keyword evidence="7" id="KW-0472">Membrane</keyword>
<evidence type="ECO:0000259" key="10">
    <source>
        <dbReference type="PROSITE" id="PS51866"/>
    </source>
</evidence>
<dbReference type="Pfam" id="PF03459">
    <property type="entry name" value="TOBE"/>
    <property type="match status" value="1"/>
</dbReference>
<keyword evidence="6" id="KW-1278">Translocase</keyword>
<dbReference type="Gene3D" id="3.40.50.300">
    <property type="entry name" value="P-loop containing nucleotide triphosphate hydrolases"/>
    <property type="match status" value="1"/>
</dbReference>
<dbReference type="InterPro" id="IPR050334">
    <property type="entry name" value="Molybdenum_import_ModC"/>
</dbReference>
<dbReference type="GO" id="GO:0005524">
    <property type="term" value="F:ATP binding"/>
    <property type="evidence" value="ECO:0007669"/>
    <property type="project" value="UniProtKB-KW"/>
</dbReference>
<dbReference type="InterPro" id="IPR008995">
    <property type="entry name" value="Mo/tungstate-bd_C_term_dom"/>
</dbReference>
<proteinExistence type="predicted"/>
<feature type="domain" description="ABC transporter" evidence="9">
    <location>
        <begin position="12"/>
        <end position="246"/>
    </location>
</feature>
<dbReference type="SMART" id="SM00382">
    <property type="entry name" value="AAA"/>
    <property type="match status" value="1"/>
</dbReference>
<accession>A0ABQ5PYV9</accession>
<dbReference type="InterPro" id="IPR003593">
    <property type="entry name" value="AAA+_ATPase"/>
</dbReference>